<keyword evidence="5" id="KW-1185">Reference proteome</keyword>
<accession>A0ABS7VUJ5</accession>
<evidence type="ECO:0000259" key="3">
    <source>
        <dbReference type="Pfam" id="PF03448"/>
    </source>
</evidence>
<name>A0ABS7VUJ5_9HYPH</name>
<organism evidence="4 5">
    <name type="scientific">Microvirga puerhi</name>
    <dbReference type="NCBI Taxonomy" id="2876078"/>
    <lineage>
        <taxon>Bacteria</taxon>
        <taxon>Pseudomonadati</taxon>
        <taxon>Pseudomonadota</taxon>
        <taxon>Alphaproteobacteria</taxon>
        <taxon>Hyphomicrobiales</taxon>
        <taxon>Methylobacteriaceae</taxon>
        <taxon>Microvirga</taxon>
    </lineage>
</organism>
<feature type="coiled-coil region" evidence="1">
    <location>
        <begin position="43"/>
        <end position="80"/>
    </location>
</feature>
<sequence>MSQTVQSAAPAQRPTSNTSDPKSNQYCSNIADAAADARFAWQKETLSNLEREIEGRIKILEQKRVEYEEWLRKRNEFLAKADETVVAIYSRMRPDAAALQLSNMQDEAAASILAKLNPRNASAVLNEMEPARAAQLTNVLTDAARRNQEGDKS</sequence>
<dbReference type="Pfam" id="PF03448">
    <property type="entry name" value="MgtE_N"/>
    <property type="match status" value="1"/>
</dbReference>
<protein>
    <submittedName>
        <fullName evidence="4">MotE family protein</fullName>
    </submittedName>
</protein>
<feature type="region of interest" description="Disordered" evidence="2">
    <location>
        <begin position="1"/>
        <end position="26"/>
    </location>
</feature>
<comment type="caution">
    <text evidence="4">The sequence shown here is derived from an EMBL/GenBank/DDBJ whole genome shotgun (WGS) entry which is preliminary data.</text>
</comment>
<dbReference type="InterPro" id="IPR006668">
    <property type="entry name" value="Mg_transptr_MgtE_intracell_dom"/>
</dbReference>
<dbReference type="Proteomes" id="UP000704176">
    <property type="component" value="Unassembled WGS sequence"/>
</dbReference>
<keyword evidence="1" id="KW-0175">Coiled coil</keyword>
<evidence type="ECO:0000256" key="2">
    <source>
        <dbReference type="SAM" id="MobiDB-lite"/>
    </source>
</evidence>
<dbReference type="EMBL" id="JAIRBM010000019">
    <property type="protein sequence ID" value="MBZ6078567.1"/>
    <property type="molecule type" value="Genomic_DNA"/>
</dbReference>
<dbReference type="SUPFAM" id="SSF158791">
    <property type="entry name" value="MgtE N-terminal domain-like"/>
    <property type="match status" value="1"/>
</dbReference>
<reference evidence="4 5" key="1">
    <citation type="submission" date="2021-09" db="EMBL/GenBank/DDBJ databases">
        <title>The complete genome sequence of a new microorganism.</title>
        <authorList>
            <person name="Zi Z."/>
        </authorList>
    </citation>
    <scope>NUCLEOTIDE SEQUENCE [LARGE SCALE GENOMIC DNA]</scope>
    <source>
        <strain evidence="4 5">WGZ8</strain>
    </source>
</reference>
<evidence type="ECO:0000313" key="5">
    <source>
        <dbReference type="Proteomes" id="UP000704176"/>
    </source>
</evidence>
<evidence type="ECO:0000313" key="4">
    <source>
        <dbReference type="EMBL" id="MBZ6078567.1"/>
    </source>
</evidence>
<dbReference type="RefSeq" id="WP_224315314.1">
    <property type="nucleotide sequence ID" value="NZ_JAIRBM010000019.1"/>
</dbReference>
<dbReference type="Gene3D" id="1.10.220.30">
    <property type="match status" value="1"/>
</dbReference>
<gene>
    <name evidence="4" type="ORF">K9B37_20110</name>
</gene>
<feature type="domain" description="Magnesium transporter MgtE intracellular" evidence="3">
    <location>
        <begin position="82"/>
        <end position="145"/>
    </location>
</feature>
<evidence type="ECO:0000256" key="1">
    <source>
        <dbReference type="SAM" id="Coils"/>
    </source>
</evidence>
<proteinExistence type="predicted"/>